<reference evidence="1 2" key="1">
    <citation type="submission" date="2007-05" db="EMBL/GenBank/DDBJ databases">
        <title>Complete sequence of Geobacter uraniireducens Rf4.</title>
        <authorList>
            <consortium name="US DOE Joint Genome Institute"/>
            <person name="Copeland A."/>
            <person name="Lucas S."/>
            <person name="Lapidus A."/>
            <person name="Barry K."/>
            <person name="Detter J.C."/>
            <person name="Glavina del Rio T."/>
            <person name="Hammon N."/>
            <person name="Israni S."/>
            <person name="Dalin E."/>
            <person name="Tice H."/>
            <person name="Pitluck S."/>
            <person name="Chertkov O."/>
            <person name="Brettin T."/>
            <person name="Bruce D."/>
            <person name="Han C."/>
            <person name="Schmutz J."/>
            <person name="Larimer F."/>
            <person name="Land M."/>
            <person name="Hauser L."/>
            <person name="Kyrpides N."/>
            <person name="Mikhailova N."/>
            <person name="Shelobolina E."/>
            <person name="Aklujkar M."/>
            <person name="Lovley D."/>
            <person name="Richardson P."/>
        </authorList>
    </citation>
    <scope>NUCLEOTIDE SEQUENCE [LARGE SCALE GENOMIC DNA]</scope>
    <source>
        <strain evidence="1 2">Rf4</strain>
    </source>
</reference>
<evidence type="ECO:0000313" key="2">
    <source>
        <dbReference type="Proteomes" id="UP000006695"/>
    </source>
</evidence>
<dbReference type="RefSeq" id="WP_011937457.1">
    <property type="nucleotide sequence ID" value="NC_009483.1"/>
</dbReference>
<name>A5GCG4_GEOUR</name>
<organism evidence="1 2">
    <name type="scientific">Geotalea uraniireducens (strain Rf4)</name>
    <name type="common">Geobacter uraniireducens</name>
    <dbReference type="NCBI Taxonomy" id="351605"/>
    <lineage>
        <taxon>Bacteria</taxon>
        <taxon>Pseudomonadati</taxon>
        <taxon>Thermodesulfobacteriota</taxon>
        <taxon>Desulfuromonadia</taxon>
        <taxon>Geobacterales</taxon>
        <taxon>Geobacteraceae</taxon>
        <taxon>Geotalea</taxon>
    </lineage>
</organism>
<dbReference type="OrthoDB" id="5391217at2"/>
<dbReference type="Proteomes" id="UP000006695">
    <property type="component" value="Chromosome"/>
</dbReference>
<evidence type="ECO:0000313" key="1">
    <source>
        <dbReference type="EMBL" id="ABQ24732.1"/>
    </source>
</evidence>
<dbReference type="KEGG" id="gur:Gura_0517"/>
<dbReference type="EMBL" id="CP000698">
    <property type="protein sequence ID" value="ABQ24732.1"/>
    <property type="molecule type" value="Genomic_DNA"/>
</dbReference>
<protein>
    <submittedName>
        <fullName evidence="1">Uncharacterized protein</fullName>
    </submittedName>
</protein>
<keyword evidence="2" id="KW-1185">Reference proteome</keyword>
<sequence length="408" mass="46219">MSKIFFNIASFSKRKRLVAITITAIVLPFLFLFFATHFDFSSDFEGIYLLSCDRGLLYDIKNDLMLGEENRLLAKIEFDPLYNFFSGEKKLSANTPHLNYRWSNRNGNGYIFNYSADGKQLLTCFSRFRDSQDMVPKGLFVGGGLPYSKHDDIELTMSATGMAHFDGKEWHHLWCNANETIASSPDDKHDPSTWTFLGSKVLHASDSKLVLKSSHELPFDKTVLHIDRYAIFRAGETYFTLLIKIANVGSSPTDYYYVYGDEPWVGEFGTSAGNVGWTKDRLHYYETALNPLQHSYAGMYDIGNPLILGGKSKYSGLANFIEWMGDIKPGLVYFSNKEGQFVNEEQKVPLYSKDNRVIFLQWGPRTLMPGSQDLLIMAIGMADGTAKSGVPLKPEVRLDQADARFLFQ</sequence>
<dbReference type="AlphaFoldDB" id="A5GCG4"/>
<dbReference type="HOGENOM" id="CLU_673973_0_0_7"/>
<gene>
    <name evidence="1" type="ordered locus">Gura_0517</name>
</gene>
<proteinExistence type="predicted"/>
<accession>A5GCG4</accession>